<evidence type="ECO:0000313" key="2">
    <source>
        <dbReference type="EMBL" id="MBB5964007.1"/>
    </source>
</evidence>
<evidence type="ECO:0000256" key="1">
    <source>
        <dbReference type="SAM" id="SignalP"/>
    </source>
</evidence>
<organism evidence="2 3">
    <name type="scientific">Planomonospora venezuelensis</name>
    <dbReference type="NCBI Taxonomy" id="1999"/>
    <lineage>
        <taxon>Bacteria</taxon>
        <taxon>Bacillati</taxon>
        <taxon>Actinomycetota</taxon>
        <taxon>Actinomycetes</taxon>
        <taxon>Streptosporangiales</taxon>
        <taxon>Streptosporangiaceae</taxon>
        <taxon>Planomonospora</taxon>
    </lineage>
</organism>
<protein>
    <recommendedName>
        <fullName evidence="4">Secreted protein</fullName>
    </recommendedName>
</protein>
<dbReference type="Proteomes" id="UP000562352">
    <property type="component" value="Unassembled WGS sequence"/>
</dbReference>
<keyword evidence="1" id="KW-0732">Signal</keyword>
<proteinExistence type="predicted"/>
<gene>
    <name evidence="2" type="ORF">FHS22_003289</name>
</gene>
<feature type="chain" id="PRO_5038843427" description="Secreted protein" evidence="1">
    <location>
        <begin position="28"/>
        <end position="152"/>
    </location>
</feature>
<dbReference type="RefSeq" id="WP_184942504.1">
    <property type="nucleotide sequence ID" value="NZ_BAAAWZ010000001.1"/>
</dbReference>
<sequence>MRSRSTVITGTVMTLAFGVLSPVPMNAAAAATGTAVTDAAGTSAAPLSRIHNRTNIAITARKDWTCSTGTTGSSSTGCVGGASRTVAAYDKTPLTEDWDVVQVDAGWCYKIKFVIPFKEWTLTFNQVGQGNRYVKVEDHADAYVTSQKAGSC</sequence>
<evidence type="ECO:0000313" key="3">
    <source>
        <dbReference type="Proteomes" id="UP000562352"/>
    </source>
</evidence>
<comment type="caution">
    <text evidence="2">The sequence shown here is derived from an EMBL/GenBank/DDBJ whole genome shotgun (WGS) entry which is preliminary data.</text>
</comment>
<accession>A0A841D6B0</accession>
<evidence type="ECO:0008006" key="4">
    <source>
        <dbReference type="Google" id="ProtNLM"/>
    </source>
</evidence>
<feature type="signal peptide" evidence="1">
    <location>
        <begin position="1"/>
        <end position="27"/>
    </location>
</feature>
<dbReference type="EMBL" id="JACHJJ010000009">
    <property type="protein sequence ID" value="MBB5964007.1"/>
    <property type="molecule type" value="Genomic_DNA"/>
</dbReference>
<dbReference type="AlphaFoldDB" id="A0A841D6B0"/>
<reference evidence="2 3" key="1">
    <citation type="submission" date="2020-08" db="EMBL/GenBank/DDBJ databases">
        <title>Genomic Encyclopedia of Type Strains, Phase III (KMG-III): the genomes of soil and plant-associated and newly described type strains.</title>
        <authorList>
            <person name="Whitman W."/>
        </authorList>
    </citation>
    <scope>NUCLEOTIDE SEQUENCE [LARGE SCALE GENOMIC DNA]</scope>
    <source>
        <strain evidence="2 3">CECT 3303</strain>
    </source>
</reference>
<name>A0A841D6B0_PLAVE</name>
<keyword evidence="3" id="KW-1185">Reference proteome</keyword>